<dbReference type="KEGG" id="cci:CC1G_09358"/>
<dbReference type="InterPro" id="IPR011009">
    <property type="entry name" value="Kinase-like_dom_sf"/>
</dbReference>
<sequence length="418" mass="46343">MGEAMDILKQCLSVLRLVFCAGWVHRDLSAGNILALRDGPNKKWQVKLSDLEYAKRFPSDDHCASPVPKTGTPYFMAIEIQQRKPLLPAVFSTNTTLAEDSGEDDESEGEEEEENTKASALQKFQRPVKHNYQHDLESIWWLFVWLGSARVKRALSRLFAKGLFQAGAPTGVNIQNPANARFVAFVSNLELDENFPLSLPEEMKPSFISGLETLRCDLYTAYTRRNVEGRQDDLETYSYIMSKAFHRFFRKIEKSRDKWEAIELKVDQDAGVEGQGDGEGDPSKKRKTMDEEEQEAEETDLQVGVVKKLTFASDTEKDDEENGTNEAIKLKDGRKKDSITLSPEEGNAGDGTKKSGKAGATAREHVATPAQTQRAAGPTTRSMTQAGGTGKEKPTAKAHGGTKKGNGDGPKPSKRARR</sequence>
<dbReference type="SUPFAM" id="SSF56112">
    <property type="entry name" value="Protein kinase-like (PK-like)"/>
    <property type="match status" value="1"/>
</dbReference>
<dbReference type="GeneID" id="6008490"/>
<feature type="domain" description="Protein kinase" evidence="2">
    <location>
        <begin position="1"/>
        <end position="249"/>
    </location>
</feature>
<keyword evidence="3" id="KW-0808">Transferase</keyword>
<feature type="compositionally biased region" description="Basic and acidic residues" evidence="1">
    <location>
        <begin position="328"/>
        <end position="338"/>
    </location>
</feature>
<evidence type="ECO:0000256" key="1">
    <source>
        <dbReference type="SAM" id="MobiDB-lite"/>
    </source>
</evidence>
<dbReference type="Pfam" id="PF17667">
    <property type="entry name" value="Pkinase_fungal"/>
    <property type="match status" value="1"/>
</dbReference>
<dbReference type="AlphaFoldDB" id="A8NAZ8"/>
<feature type="compositionally biased region" description="Acidic residues" evidence="1">
    <location>
        <begin position="100"/>
        <end position="114"/>
    </location>
</feature>
<feature type="compositionally biased region" description="Acidic residues" evidence="1">
    <location>
        <begin position="290"/>
        <end position="300"/>
    </location>
</feature>
<feature type="compositionally biased region" description="Polar residues" evidence="1">
    <location>
        <begin position="369"/>
        <end position="386"/>
    </location>
</feature>
<dbReference type="Proteomes" id="UP000001861">
    <property type="component" value="Unassembled WGS sequence"/>
</dbReference>
<dbReference type="GO" id="GO:0005524">
    <property type="term" value="F:ATP binding"/>
    <property type="evidence" value="ECO:0007669"/>
    <property type="project" value="InterPro"/>
</dbReference>
<evidence type="ECO:0000313" key="3">
    <source>
        <dbReference type="EMBL" id="EAU89776.1"/>
    </source>
</evidence>
<dbReference type="GO" id="GO:0004672">
    <property type="term" value="F:protein kinase activity"/>
    <property type="evidence" value="ECO:0007669"/>
    <property type="project" value="InterPro"/>
</dbReference>
<dbReference type="EMBL" id="AACS02000009">
    <property type="protein sequence ID" value="EAU89776.1"/>
    <property type="molecule type" value="Genomic_DNA"/>
</dbReference>
<accession>A8NAZ8</accession>
<evidence type="ECO:0000259" key="2">
    <source>
        <dbReference type="PROSITE" id="PS50011"/>
    </source>
</evidence>
<dbReference type="STRING" id="240176.A8NAZ8"/>
<comment type="caution">
    <text evidence="3">The sequence shown here is derived from an EMBL/GenBank/DDBJ whole genome shotgun (WGS) entry which is preliminary data.</text>
</comment>
<protein>
    <submittedName>
        <fullName evidence="3">Other/FunK1 protein kinase</fullName>
    </submittedName>
</protein>
<dbReference type="InterPro" id="IPR040976">
    <property type="entry name" value="Pkinase_fungal"/>
</dbReference>
<gene>
    <name evidence="3" type="ORF">CC1G_09358</name>
</gene>
<feature type="region of interest" description="Disordered" evidence="1">
    <location>
        <begin position="97"/>
        <end position="122"/>
    </location>
</feature>
<dbReference type="InParanoid" id="A8NAZ8"/>
<dbReference type="InterPro" id="IPR000719">
    <property type="entry name" value="Prot_kinase_dom"/>
</dbReference>
<name>A8NAZ8_COPC7</name>
<dbReference type="Gene3D" id="1.10.510.10">
    <property type="entry name" value="Transferase(Phosphotransferase) domain 1"/>
    <property type="match status" value="1"/>
</dbReference>
<evidence type="ECO:0000313" key="4">
    <source>
        <dbReference type="Proteomes" id="UP000001861"/>
    </source>
</evidence>
<proteinExistence type="predicted"/>
<organism evidence="3 4">
    <name type="scientific">Coprinopsis cinerea (strain Okayama-7 / 130 / ATCC MYA-4618 / FGSC 9003)</name>
    <name type="common">Inky cap fungus</name>
    <name type="synonym">Hormographiella aspergillata</name>
    <dbReference type="NCBI Taxonomy" id="240176"/>
    <lineage>
        <taxon>Eukaryota</taxon>
        <taxon>Fungi</taxon>
        <taxon>Dikarya</taxon>
        <taxon>Basidiomycota</taxon>
        <taxon>Agaricomycotina</taxon>
        <taxon>Agaricomycetes</taxon>
        <taxon>Agaricomycetidae</taxon>
        <taxon>Agaricales</taxon>
        <taxon>Agaricineae</taxon>
        <taxon>Psathyrellaceae</taxon>
        <taxon>Coprinopsis</taxon>
    </lineage>
</organism>
<reference evidence="3 4" key="1">
    <citation type="journal article" date="2010" name="Proc. Natl. Acad. Sci. U.S.A.">
        <title>Insights into evolution of multicellular fungi from the assembled chromosomes of the mushroom Coprinopsis cinerea (Coprinus cinereus).</title>
        <authorList>
            <person name="Stajich J.E."/>
            <person name="Wilke S.K."/>
            <person name="Ahren D."/>
            <person name="Au C.H."/>
            <person name="Birren B.W."/>
            <person name="Borodovsky M."/>
            <person name="Burns C."/>
            <person name="Canback B."/>
            <person name="Casselton L.A."/>
            <person name="Cheng C.K."/>
            <person name="Deng J."/>
            <person name="Dietrich F.S."/>
            <person name="Fargo D.C."/>
            <person name="Farman M.L."/>
            <person name="Gathman A.C."/>
            <person name="Goldberg J."/>
            <person name="Guigo R."/>
            <person name="Hoegger P.J."/>
            <person name="Hooker J.B."/>
            <person name="Huggins A."/>
            <person name="James T.Y."/>
            <person name="Kamada T."/>
            <person name="Kilaru S."/>
            <person name="Kodira C."/>
            <person name="Kues U."/>
            <person name="Kupfer D."/>
            <person name="Kwan H.S."/>
            <person name="Lomsadze A."/>
            <person name="Li W."/>
            <person name="Lilly W.W."/>
            <person name="Ma L.J."/>
            <person name="Mackey A.J."/>
            <person name="Manning G."/>
            <person name="Martin F."/>
            <person name="Muraguchi H."/>
            <person name="Natvig D.O."/>
            <person name="Palmerini H."/>
            <person name="Ramesh M.A."/>
            <person name="Rehmeyer C.J."/>
            <person name="Roe B.A."/>
            <person name="Shenoy N."/>
            <person name="Stanke M."/>
            <person name="Ter-Hovhannisyan V."/>
            <person name="Tunlid A."/>
            <person name="Velagapudi R."/>
            <person name="Vision T.J."/>
            <person name="Zeng Q."/>
            <person name="Zolan M.E."/>
            <person name="Pukkila P.J."/>
        </authorList>
    </citation>
    <scope>NUCLEOTIDE SEQUENCE [LARGE SCALE GENOMIC DNA]</scope>
    <source>
        <strain evidence="4">Okayama-7 / 130 / ATCC MYA-4618 / FGSC 9003</strain>
    </source>
</reference>
<keyword evidence="3" id="KW-0418">Kinase</keyword>
<keyword evidence="4" id="KW-1185">Reference proteome</keyword>
<feature type="region of interest" description="Disordered" evidence="1">
    <location>
        <begin position="270"/>
        <end position="418"/>
    </location>
</feature>
<dbReference type="VEuPathDB" id="FungiDB:CC1G_09358"/>
<dbReference type="OrthoDB" id="3271139at2759"/>
<dbReference type="RefSeq" id="XP_001832000.1">
    <property type="nucleotide sequence ID" value="XM_001831948.1"/>
</dbReference>
<dbReference type="PROSITE" id="PS50011">
    <property type="entry name" value="PROTEIN_KINASE_DOM"/>
    <property type="match status" value="1"/>
</dbReference>